<sequence>MPLDYSKLSGQQLISILTSPFAEVCYSFEGEDRLLLRIFQDQETGFYIDVGAHHPFFGSNTCIFHFRGWRGINIDATPGSMEPFRRHRPQDVNLECLVGTGTEPVPFVMFNEPALNSAKPGRSAELPAHYSVAETLTLTPRRLDDILDAHLPAGTAVDILSVDAEGCDLDVLQSNDFHRYRPRCIVVEDLGFRLDAPAKSPVFRFLQEQGYRLHSKLDVSQIWCDMHNGPR</sequence>
<dbReference type="GO" id="GO:0008168">
    <property type="term" value="F:methyltransferase activity"/>
    <property type="evidence" value="ECO:0007669"/>
    <property type="project" value="UniProtKB-KW"/>
</dbReference>
<dbReference type="GO" id="GO:0016197">
    <property type="term" value="P:endosomal transport"/>
    <property type="evidence" value="ECO:0007669"/>
    <property type="project" value="TreeGrafter"/>
</dbReference>
<dbReference type="AlphaFoldDB" id="A0A1X7EY74"/>
<name>A0A1X7EY74_9PROT</name>
<proteinExistence type="predicted"/>
<dbReference type="GO" id="GO:0005737">
    <property type="term" value="C:cytoplasm"/>
    <property type="evidence" value="ECO:0007669"/>
    <property type="project" value="GOC"/>
</dbReference>
<keyword evidence="2" id="KW-0808">Transferase</keyword>
<organism evidence="2 3">
    <name type="scientific">Azospirillum oryzae</name>
    <dbReference type="NCBI Taxonomy" id="286727"/>
    <lineage>
        <taxon>Bacteria</taxon>
        <taxon>Pseudomonadati</taxon>
        <taxon>Pseudomonadota</taxon>
        <taxon>Alphaproteobacteria</taxon>
        <taxon>Rhodospirillales</taxon>
        <taxon>Azospirillaceae</taxon>
        <taxon>Azospirillum</taxon>
    </lineage>
</organism>
<gene>
    <name evidence="2" type="ORF">SAMN02982917_2118</name>
</gene>
<evidence type="ECO:0000313" key="2">
    <source>
        <dbReference type="EMBL" id="SMF42361.1"/>
    </source>
</evidence>
<dbReference type="OrthoDB" id="9801609at2"/>
<evidence type="ECO:0000313" key="3">
    <source>
        <dbReference type="Proteomes" id="UP000192936"/>
    </source>
</evidence>
<dbReference type="GO" id="GO:0032259">
    <property type="term" value="P:methylation"/>
    <property type="evidence" value="ECO:0007669"/>
    <property type="project" value="UniProtKB-KW"/>
</dbReference>
<dbReference type="RefSeq" id="WP_085085006.1">
    <property type="nucleotide sequence ID" value="NZ_FXAK01000004.1"/>
</dbReference>
<dbReference type="GO" id="GO:0006888">
    <property type="term" value="P:endoplasmic reticulum to Golgi vesicle-mediated transport"/>
    <property type="evidence" value="ECO:0007669"/>
    <property type="project" value="TreeGrafter"/>
</dbReference>
<dbReference type="InterPro" id="IPR029063">
    <property type="entry name" value="SAM-dependent_MTases_sf"/>
</dbReference>
<dbReference type="EMBL" id="FXAK01000004">
    <property type="protein sequence ID" value="SMF42361.1"/>
    <property type="molecule type" value="Genomic_DNA"/>
</dbReference>
<dbReference type="Gene3D" id="3.40.50.150">
    <property type="entry name" value="Vaccinia Virus protein VP39"/>
    <property type="match status" value="1"/>
</dbReference>
<dbReference type="InterPro" id="IPR053202">
    <property type="entry name" value="EGF_Rcpt_Signaling_Reg"/>
</dbReference>
<evidence type="ECO:0000259" key="1">
    <source>
        <dbReference type="Pfam" id="PF05050"/>
    </source>
</evidence>
<feature type="domain" description="Methyltransferase FkbM" evidence="1">
    <location>
        <begin position="49"/>
        <end position="213"/>
    </location>
</feature>
<keyword evidence="2" id="KW-0489">Methyltransferase</keyword>
<dbReference type="Pfam" id="PF05050">
    <property type="entry name" value="Methyltransf_21"/>
    <property type="match status" value="1"/>
</dbReference>
<dbReference type="STRING" id="286727.SAMN02982917_2118"/>
<dbReference type="GO" id="GO:0005886">
    <property type="term" value="C:plasma membrane"/>
    <property type="evidence" value="ECO:0007669"/>
    <property type="project" value="TreeGrafter"/>
</dbReference>
<dbReference type="PANTHER" id="PTHR34009">
    <property type="entry name" value="PROTEIN STAR"/>
    <property type="match status" value="1"/>
</dbReference>
<dbReference type="InterPro" id="IPR006342">
    <property type="entry name" value="FkbM_mtfrase"/>
</dbReference>
<dbReference type="SUPFAM" id="SSF53335">
    <property type="entry name" value="S-adenosyl-L-methionine-dependent methyltransferases"/>
    <property type="match status" value="1"/>
</dbReference>
<dbReference type="PANTHER" id="PTHR34009:SF2">
    <property type="entry name" value="PROTEIN STAR"/>
    <property type="match status" value="1"/>
</dbReference>
<reference evidence="2 3" key="1">
    <citation type="submission" date="2017-04" db="EMBL/GenBank/DDBJ databases">
        <authorList>
            <person name="Afonso C.L."/>
            <person name="Miller P.J."/>
            <person name="Scott M.A."/>
            <person name="Spackman E."/>
            <person name="Goraichik I."/>
            <person name="Dimitrov K.M."/>
            <person name="Suarez D.L."/>
            <person name="Swayne D.E."/>
        </authorList>
    </citation>
    <scope>NUCLEOTIDE SEQUENCE [LARGE SCALE GENOMIC DNA]</scope>
    <source>
        <strain evidence="2 3">A2P</strain>
    </source>
</reference>
<dbReference type="Proteomes" id="UP000192936">
    <property type="component" value="Unassembled WGS sequence"/>
</dbReference>
<protein>
    <submittedName>
        <fullName evidence="2">Methyltransferase, FkbM family</fullName>
    </submittedName>
</protein>
<accession>A0A1X7EY74</accession>